<dbReference type="SMART" id="SM00922">
    <property type="entry name" value="MR_MLE"/>
    <property type="match status" value="1"/>
</dbReference>
<accession>A0A418M901</accession>
<dbReference type="Pfam" id="PF02746">
    <property type="entry name" value="MR_MLE_N"/>
    <property type="match status" value="1"/>
</dbReference>
<dbReference type="InterPro" id="IPR006311">
    <property type="entry name" value="TAT_signal"/>
</dbReference>
<evidence type="ECO:0000259" key="1">
    <source>
        <dbReference type="SMART" id="SM00922"/>
    </source>
</evidence>
<dbReference type="InterPro" id="IPR036849">
    <property type="entry name" value="Enolase-like_C_sf"/>
</dbReference>
<evidence type="ECO:0000313" key="3">
    <source>
        <dbReference type="Proteomes" id="UP000283523"/>
    </source>
</evidence>
<feature type="domain" description="Mandelate racemase/muconate lactonizing enzyme C-terminal" evidence="1">
    <location>
        <begin position="180"/>
        <end position="306"/>
    </location>
</feature>
<dbReference type="GO" id="GO:0009063">
    <property type="term" value="P:amino acid catabolic process"/>
    <property type="evidence" value="ECO:0007669"/>
    <property type="project" value="InterPro"/>
</dbReference>
<dbReference type="PROSITE" id="PS00909">
    <property type="entry name" value="MR_MLE_2"/>
    <property type="match status" value="1"/>
</dbReference>
<dbReference type="EMBL" id="QXED01000004">
    <property type="protein sequence ID" value="RIV22560.1"/>
    <property type="molecule type" value="Genomic_DNA"/>
</dbReference>
<dbReference type="InterPro" id="IPR013341">
    <property type="entry name" value="Mandelate_racemase_N_dom"/>
</dbReference>
<dbReference type="PANTHER" id="PTHR48080">
    <property type="entry name" value="D-GALACTONATE DEHYDRATASE-RELATED"/>
    <property type="match status" value="1"/>
</dbReference>
<dbReference type="PANTHER" id="PTHR48080:SF6">
    <property type="entry name" value="STARVATION-SENSING PROTEIN RSPA"/>
    <property type="match status" value="1"/>
</dbReference>
<dbReference type="SUPFAM" id="SSF51604">
    <property type="entry name" value="Enolase C-terminal domain-like"/>
    <property type="match status" value="1"/>
</dbReference>
<dbReference type="SFLD" id="SFLDS00001">
    <property type="entry name" value="Enolase"/>
    <property type="match status" value="1"/>
</dbReference>
<dbReference type="Gene3D" id="3.30.390.10">
    <property type="entry name" value="Enolase-like, N-terminal domain"/>
    <property type="match status" value="1"/>
</dbReference>
<dbReference type="PROSITE" id="PS51318">
    <property type="entry name" value="TAT"/>
    <property type="match status" value="1"/>
</dbReference>
<dbReference type="AlphaFoldDB" id="A0A418M901"/>
<keyword evidence="3" id="KW-1185">Reference proteome</keyword>
<dbReference type="Pfam" id="PF13378">
    <property type="entry name" value="MR_MLE_C"/>
    <property type="match status" value="1"/>
</dbReference>
<sequence length="451" mass="49736">MNLTEQSRRDTLKMLGFGSSAGLLGLFGGATPADARDQRETPSYAKGTAPVKITGVKAIATAPQGSNLIVVKVETSEPGLYGLGCATFTQRAVAVVAAINSYLNDFCMGKDVDNIEDMWQAAYVSSYWRNGPVLNNALSGLDQALWDIKGKRAGMPVYKLLGGKVRFAIPCYTHASGRTPEEVADSAQSIMDRGFKYVRIQQGGYGGVGSLNQQPDYKAAGFGGESDSFMNERAYLKAVPKMFDVVRKRCGEEVELLHDIHERVQPMDAINMIRQLEPYQPFFIEDPFSPENMKWFAQLRQTTSVPIAMGELFNNINEFKEPMVNQWFDYIRIHVSQIGGITPAMKVARLGEWFNVRTAWHGPGDVSPVGHAAHAHIDLAVWNFGIQEAVSFSDKMKEVFSGCPTMNKGYMSVNEVPGLGVDINEKEAAKYPIGTKSNWQVRKVDGTIIRP</sequence>
<dbReference type="InterPro" id="IPR029065">
    <property type="entry name" value="Enolase_C-like"/>
</dbReference>
<dbReference type="Proteomes" id="UP000283523">
    <property type="component" value="Unassembled WGS sequence"/>
</dbReference>
<dbReference type="InterPro" id="IPR029017">
    <property type="entry name" value="Enolase-like_N"/>
</dbReference>
<dbReference type="GO" id="GO:0000287">
    <property type="term" value="F:magnesium ion binding"/>
    <property type="evidence" value="ECO:0007669"/>
    <property type="project" value="UniProtKB-ARBA"/>
</dbReference>
<dbReference type="InterPro" id="IPR018110">
    <property type="entry name" value="Mandel_Rmase/mucon_lact_enz_CS"/>
</dbReference>
<gene>
    <name evidence="2" type="ORF">DYU11_16225</name>
</gene>
<organism evidence="2 3">
    <name type="scientific">Fibrisoma montanum</name>
    <dbReference type="NCBI Taxonomy" id="2305895"/>
    <lineage>
        <taxon>Bacteria</taxon>
        <taxon>Pseudomonadati</taxon>
        <taxon>Bacteroidota</taxon>
        <taxon>Cytophagia</taxon>
        <taxon>Cytophagales</taxon>
        <taxon>Spirosomataceae</taxon>
        <taxon>Fibrisoma</taxon>
    </lineage>
</organism>
<dbReference type="PROSITE" id="PS00908">
    <property type="entry name" value="MR_MLE_1"/>
    <property type="match status" value="1"/>
</dbReference>
<evidence type="ECO:0000313" key="2">
    <source>
        <dbReference type="EMBL" id="RIV22560.1"/>
    </source>
</evidence>
<proteinExistence type="predicted"/>
<dbReference type="InterPro" id="IPR034593">
    <property type="entry name" value="DgoD-like"/>
</dbReference>
<dbReference type="RefSeq" id="WP_119668744.1">
    <property type="nucleotide sequence ID" value="NZ_QXED01000004.1"/>
</dbReference>
<dbReference type="Gene3D" id="3.20.20.120">
    <property type="entry name" value="Enolase-like C-terminal domain"/>
    <property type="match status" value="1"/>
</dbReference>
<reference evidence="2 3" key="1">
    <citation type="submission" date="2018-08" db="EMBL/GenBank/DDBJ databases">
        <title>Fibrisoma montanum sp. nov., isolated from Danxia mountain soil.</title>
        <authorList>
            <person name="Huang Y."/>
        </authorList>
    </citation>
    <scope>NUCLEOTIDE SEQUENCE [LARGE SCALE GENOMIC DNA]</scope>
    <source>
        <strain evidence="2 3">HYT19</strain>
    </source>
</reference>
<dbReference type="OrthoDB" id="9769182at2"/>
<dbReference type="SUPFAM" id="SSF54826">
    <property type="entry name" value="Enolase N-terminal domain-like"/>
    <property type="match status" value="1"/>
</dbReference>
<name>A0A418M901_9BACT</name>
<dbReference type="InterPro" id="IPR013342">
    <property type="entry name" value="Mandelate_racemase_C"/>
</dbReference>
<dbReference type="GO" id="GO:0016854">
    <property type="term" value="F:racemase and epimerase activity"/>
    <property type="evidence" value="ECO:0007669"/>
    <property type="project" value="UniProtKB-ARBA"/>
</dbReference>
<protein>
    <submittedName>
        <fullName evidence="2">Starvation-sensing protein RspA</fullName>
    </submittedName>
</protein>
<comment type="caution">
    <text evidence="2">The sequence shown here is derived from an EMBL/GenBank/DDBJ whole genome shotgun (WGS) entry which is preliminary data.</text>
</comment>